<gene>
    <name evidence="9" type="ORF">D779_1968</name>
</gene>
<evidence type="ECO:0000256" key="5">
    <source>
        <dbReference type="ARBA" id="ARBA00048772"/>
    </source>
</evidence>
<organism evidence="9 10">
    <name type="scientific">Imhoffiella purpurea</name>
    <dbReference type="NCBI Taxonomy" id="1249627"/>
    <lineage>
        <taxon>Bacteria</taxon>
        <taxon>Pseudomonadati</taxon>
        <taxon>Pseudomonadota</taxon>
        <taxon>Gammaproteobacteria</taxon>
        <taxon>Chromatiales</taxon>
        <taxon>Chromatiaceae</taxon>
        <taxon>Imhoffiella</taxon>
    </lineage>
</organism>
<dbReference type="PRINTS" id="PR00100">
    <property type="entry name" value="AOTCASE"/>
</dbReference>
<name>W9V6J7_9GAMM</name>
<dbReference type="NCBIfam" id="NF001986">
    <property type="entry name" value="PRK00779.1"/>
    <property type="match status" value="1"/>
</dbReference>
<feature type="binding site" evidence="6">
    <location>
        <position position="292"/>
    </location>
    <ligand>
        <name>carbamoyl phosphate</name>
        <dbReference type="ChEBI" id="CHEBI:58228"/>
    </ligand>
</feature>
<dbReference type="STRING" id="1249627.D779_1968"/>
<comment type="subcellular location">
    <subcellularLocation>
        <location evidence="6">Cytoplasm</location>
    </subcellularLocation>
</comment>
<dbReference type="PATRIC" id="fig|1249627.3.peg.2288"/>
<sequence>MDAQPKQCRHFLSLLDLGADEARALIARAIELKRIQRSGQIYSPFTNRTLAMIFEKSSTRTRVSFEAGMVQLGGHALFLSPRDTQLGRGEPIEDSARVISRMVDIVMIRTFDHATVECFAAHSQVPVINGLTDYLHPCQLLADMQTYFEHRGDIRGRRVAWIGDGNNMCNSFIEAAQLFDFELMVACPEGFEPKAELLAAAGDRVKIVREPQEAAAGAHLISTDVWASMGQEEEQARRQKAFATYQVDDAVMARAARDAVFLHCLPAHRGEEVTASVIDGPRSVVWDEAENRLHAQKALLEFLLLSRH</sequence>
<feature type="domain" description="Aspartate/ornithine carbamoyltransferase carbamoyl-P binding" evidence="8">
    <location>
        <begin position="9"/>
        <end position="147"/>
    </location>
</feature>
<dbReference type="InterPro" id="IPR036901">
    <property type="entry name" value="Asp/Orn_carbamoylTrfase_sf"/>
</dbReference>
<dbReference type="HAMAP" id="MF_01109">
    <property type="entry name" value="OTCase"/>
    <property type="match status" value="1"/>
</dbReference>
<dbReference type="FunFam" id="3.40.50.1370:FF:000008">
    <property type="entry name" value="Ornithine carbamoyltransferase"/>
    <property type="match status" value="1"/>
</dbReference>
<evidence type="ECO:0000256" key="6">
    <source>
        <dbReference type="HAMAP-Rule" id="MF_01109"/>
    </source>
</evidence>
<dbReference type="PROSITE" id="PS00097">
    <property type="entry name" value="CARBAMOYLTRANSFERASE"/>
    <property type="match status" value="1"/>
</dbReference>
<reference evidence="9 10" key="1">
    <citation type="submission" date="2012-11" db="EMBL/GenBank/DDBJ databases">
        <title>Genome assembly of Thiorhodococcus sp. AK35.</title>
        <authorList>
            <person name="Nupur N."/>
            <person name="Khatri I."/>
            <person name="Subramanian S."/>
            <person name="Pinnaka A."/>
        </authorList>
    </citation>
    <scope>NUCLEOTIDE SEQUENCE [LARGE SCALE GENOMIC DNA]</scope>
    <source>
        <strain evidence="9 10">AK35</strain>
    </source>
</reference>
<protein>
    <recommendedName>
        <fullName evidence="3 6">Ornithine carbamoyltransferase</fullName>
        <shortName evidence="6">OTCase</shortName>
        <ecNumber evidence="3 6">2.1.3.3</ecNumber>
    </recommendedName>
</protein>
<feature type="binding site" evidence="6">
    <location>
        <begin position="264"/>
        <end position="265"/>
    </location>
    <ligand>
        <name>carbamoyl phosphate</name>
        <dbReference type="ChEBI" id="CHEBI:58228"/>
    </ligand>
</feature>
<dbReference type="InterPro" id="IPR006131">
    <property type="entry name" value="Asp_carbamoyltransf_Asp/Orn-bd"/>
</dbReference>
<dbReference type="GO" id="GO:0005737">
    <property type="term" value="C:cytoplasm"/>
    <property type="evidence" value="ECO:0007669"/>
    <property type="project" value="UniProtKB-SubCell"/>
</dbReference>
<dbReference type="eggNOG" id="COG0078">
    <property type="taxonomic scope" value="Bacteria"/>
</dbReference>
<evidence type="ECO:0000256" key="1">
    <source>
        <dbReference type="ARBA" id="ARBA00004975"/>
    </source>
</evidence>
<evidence type="ECO:0000313" key="9">
    <source>
        <dbReference type="EMBL" id="EXJ15004.1"/>
    </source>
</evidence>
<keyword evidence="10" id="KW-1185">Reference proteome</keyword>
<proteinExistence type="inferred from homology"/>
<dbReference type="InterPro" id="IPR006132">
    <property type="entry name" value="Asp/Orn_carbamoyltranf_P-bd"/>
</dbReference>
<feature type="binding site" evidence="6">
    <location>
        <position position="109"/>
    </location>
    <ligand>
        <name>carbamoyl phosphate</name>
        <dbReference type="ChEBI" id="CHEBI:58228"/>
    </ligand>
</feature>
<evidence type="ECO:0000256" key="3">
    <source>
        <dbReference type="ARBA" id="ARBA00013007"/>
    </source>
</evidence>
<comment type="caution">
    <text evidence="9">The sequence shown here is derived from an EMBL/GenBank/DDBJ whole genome shotgun (WGS) entry which is preliminary data.</text>
</comment>
<feature type="binding site" evidence="6">
    <location>
        <position position="224"/>
    </location>
    <ligand>
        <name>L-ornithine</name>
        <dbReference type="ChEBI" id="CHEBI:46911"/>
    </ligand>
</feature>
<keyword evidence="4 6" id="KW-0808">Transferase</keyword>
<feature type="binding site" evidence="6">
    <location>
        <begin position="136"/>
        <end position="139"/>
    </location>
    <ligand>
        <name>carbamoyl phosphate</name>
        <dbReference type="ChEBI" id="CHEBI:58228"/>
    </ligand>
</feature>
<comment type="similarity">
    <text evidence="2 6">Belongs to the aspartate/ornithine carbamoyltransferase superfamily. OTCase family.</text>
</comment>
<dbReference type="PANTHER" id="PTHR45753:SF3">
    <property type="entry name" value="ORNITHINE TRANSCARBAMYLASE, MITOCHONDRIAL"/>
    <property type="match status" value="1"/>
</dbReference>
<evidence type="ECO:0000256" key="4">
    <source>
        <dbReference type="ARBA" id="ARBA00022679"/>
    </source>
</evidence>
<dbReference type="EMBL" id="AONC01000031">
    <property type="protein sequence ID" value="EXJ15004.1"/>
    <property type="molecule type" value="Genomic_DNA"/>
</dbReference>
<dbReference type="PRINTS" id="PR00102">
    <property type="entry name" value="OTCASE"/>
</dbReference>
<dbReference type="EC" id="2.1.3.3" evidence="3 6"/>
<dbReference type="RefSeq" id="WP_198295706.1">
    <property type="nucleotide sequence ID" value="NZ_AONC01000031.1"/>
</dbReference>
<dbReference type="GO" id="GO:0004585">
    <property type="term" value="F:ornithine carbamoyltransferase activity"/>
    <property type="evidence" value="ECO:0007669"/>
    <property type="project" value="UniProtKB-UniRule"/>
</dbReference>
<dbReference type="GO" id="GO:0016597">
    <property type="term" value="F:amino acid binding"/>
    <property type="evidence" value="ECO:0007669"/>
    <property type="project" value="InterPro"/>
</dbReference>
<feature type="binding site" evidence="6">
    <location>
        <begin position="58"/>
        <end position="61"/>
    </location>
    <ligand>
        <name>carbamoyl phosphate</name>
        <dbReference type="ChEBI" id="CHEBI:58228"/>
    </ligand>
</feature>
<dbReference type="InterPro" id="IPR024904">
    <property type="entry name" value="OTCase_ArgI"/>
</dbReference>
<dbReference type="Proteomes" id="UP000019460">
    <property type="component" value="Unassembled WGS sequence"/>
</dbReference>
<comment type="catalytic activity">
    <reaction evidence="5 6">
        <text>carbamoyl phosphate + L-ornithine = L-citrulline + phosphate + H(+)</text>
        <dbReference type="Rhea" id="RHEA:19513"/>
        <dbReference type="ChEBI" id="CHEBI:15378"/>
        <dbReference type="ChEBI" id="CHEBI:43474"/>
        <dbReference type="ChEBI" id="CHEBI:46911"/>
        <dbReference type="ChEBI" id="CHEBI:57743"/>
        <dbReference type="ChEBI" id="CHEBI:58228"/>
        <dbReference type="EC" id="2.1.3.3"/>
    </reaction>
</comment>
<accession>W9V6J7</accession>
<dbReference type="InterPro" id="IPR006130">
    <property type="entry name" value="Asp/Orn_carbamoylTrfase"/>
</dbReference>
<dbReference type="Pfam" id="PF02729">
    <property type="entry name" value="OTCace_N"/>
    <property type="match status" value="1"/>
</dbReference>
<feature type="domain" description="Aspartate/ornithine carbamoyltransferase Asp/Orn-binding" evidence="7">
    <location>
        <begin position="156"/>
        <end position="302"/>
    </location>
</feature>
<dbReference type="InterPro" id="IPR002292">
    <property type="entry name" value="Orn/put_carbamltrans"/>
</dbReference>
<dbReference type="Pfam" id="PF00185">
    <property type="entry name" value="OTCace"/>
    <property type="match status" value="1"/>
</dbReference>
<dbReference type="SUPFAM" id="SSF53671">
    <property type="entry name" value="Aspartate/ornithine carbamoyltransferase"/>
    <property type="match status" value="1"/>
</dbReference>
<evidence type="ECO:0000259" key="8">
    <source>
        <dbReference type="Pfam" id="PF02729"/>
    </source>
</evidence>
<dbReference type="AlphaFoldDB" id="W9V6J7"/>
<evidence type="ECO:0000256" key="2">
    <source>
        <dbReference type="ARBA" id="ARBA00007805"/>
    </source>
</evidence>
<dbReference type="NCBIfam" id="TIGR00658">
    <property type="entry name" value="orni_carb_tr"/>
    <property type="match status" value="1"/>
</dbReference>
<comment type="pathway">
    <text evidence="1">Amino-acid biosynthesis; L-arginine biosynthesis; L-arginine from L-ornithine and carbamoyl phosphate: step 1/3.</text>
</comment>
<dbReference type="GO" id="GO:0019240">
    <property type="term" value="P:citrulline biosynthetic process"/>
    <property type="evidence" value="ECO:0007669"/>
    <property type="project" value="TreeGrafter"/>
</dbReference>
<keyword evidence="6" id="KW-0963">Cytoplasm</keyword>
<feature type="binding site" evidence="6">
    <location>
        <position position="85"/>
    </location>
    <ligand>
        <name>carbamoyl phosphate</name>
        <dbReference type="ChEBI" id="CHEBI:58228"/>
    </ligand>
</feature>
<evidence type="ECO:0000313" key="10">
    <source>
        <dbReference type="Proteomes" id="UP000019460"/>
    </source>
</evidence>
<dbReference type="GO" id="GO:0042450">
    <property type="term" value="P:L-arginine biosynthetic process via ornithine"/>
    <property type="evidence" value="ECO:0007669"/>
    <property type="project" value="UniProtKB-UniRule"/>
</dbReference>
<feature type="binding site" evidence="6">
    <location>
        <begin position="228"/>
        <end position="229"/>
    </location>
    <ligand>
        <name>L-ornithine</name>
        <dbReference type="ChEBI" id="CHEBI:46911"/>
    </ligand>
</feature>
<dbReference type="Gene3D" id="3.40.50.1370">
    <property type="entry name" value="Aspartate/ornithine carbamoyltransferase"/>
    <property type="match status" value="2"/>
</dbReference>
<evidence type="ECO:0000259" key="7">
    <source>
        <dbReference type="Pfam" id="PF00185"/>
    </source>
</evidence>
<dbReference type="PANTHER" id="PTHR45753">
    <property type="entry name" value="ORNITHINE CARBAMOYLTRANSFERASE, MITOCHONDRIAL"/>
    <property type="match status" value="1"/>
</dbReference>
<feature type="binding site" evidence="6">
    <location>
        <position position="167"/>
    </location>
    <ligand>
        <name>L-ornithine</name>
        <dbReference type="ChEBI" id="CHEBI:46911"/>
    </ligand>
</feature>